<accession>A0A2N5TDS7</accession>
<organism evidence="1 2">
    <name type="scientific">Puccinia coronata f. sp. avenae</name>
    <dbReference type="NCBI Taxonomy" id="200324"/>
    <lineage>
        <taxon>Eukaryota</taxon>
        <taxon>Fungi</taxon>
        <taxon>Dikarya</taxon>
        <taxon>Basidiomycota</taxon>
        <taxon>Pucciniomycotina</taxon>
        <taxon>Pucciniomycetes</taxon>
        <taxon>Pucciniales</taxon>
        <taxon>Pucciniaceae</taxon>
        <taxon>Puccinia</taxon>
    </lineage>
</organism>
<name>A0A2N5TDS7_9BASI</name>
<dbReference type="PANTHER" id="PTHR31912:SF34">
    <property type="entry name" value="NOTOCHORD-RELATED PROTEIN"/>
    <property type="match status" value="1"/>
</dbReference>
<sequence length="311" mass="34630">MSAYIADLRRHINIFVYLLIKSNTQWINKPKIHMLLHLPDLIEHFGPAALFLTKTFESYNGVLQQASVHSNRQSPGRDLAVTFDNYAALKFLVSGGVIHNEATGGAATASDKVQNVFSSNPQLQQAMGYNHLTAQPVLCKKYPLPLTRTQREADKQAPPPDLLTNGLNCSTYQVARLMLRKNVVGKVQSLNSSVAIVHTLKVLGTINVQHNCHQHQCPVVASGPTQVERQDTGPTIPTVRHSEGDHMIINSASLSNAELHWVISDLPMHTIGPHNWIRCVKEGYNIWAKIPDDVFDTEEEDEENLKEKVLS</sequence>
<proteinExistence type="predicted"/>
<dbReference type="Proteomes" id="UP000235392">
    <property type="component" value="Unassembled WGS sequence"/>
</dbReference>
<evidence type="ECO:0000313" key="1">
    <source>
        <dbReference type="EMBL" id="PLW23631.1"/>
    </source>
</evidence>
<dbReference type="PANTHER" id="PTHR31912">
    <property type="entry name" value="IP13529P"/>
    <property type="match status" value="1"/>
</dbReference>
<dbReference type="EMBL" id="PGCI01000628">
    <property type="protein sequence ID" value="PLW23631.1"/>
    <property type="molecule type" value="Genomic_DNA"/>
</dbReference>
<gene>
    <name evidence="1" type="ORF">PCASD_12371</name>
</gene>
<dbReference type="AlphaFoldDB" id="A0A2N5TDS7"/>
<reference evidence="1 2" key="1">
    <citation type="submission" date="2017-11" db="EMBL/GenBank/DDBJ databases">
        <title>De novo assembly and phasing of dikaryotic genomes from two isolates of Puccinia coronata f. sp. avenae, the causal agent of oat crown rust.</title>
        <authorList>
            <person name="Miller M.E."/>
            <person name="Zhang Y."/>
            <person name="Omidvar V."/>
            <person name="Sperschneider J."/>
            <person name="Schwessinger B."/>
            <person name="Raley C."/>
            <person name="Palmer J.M."/>
            <person name="Garnica D."/>
            <person name="Upadhyaya N."/>
            <person name="Rathjen J."/>
            <person name="Taylor J.M."/>
            <person name="Park R.F."/>
            <person name="Dodds P.N."/>
            <person name="Hirsch C.D."/>
            <person name="Kianian S.F."/>
            <person name="Figueroa M."/>
        </authorList>
    </citation>
    <scope>NUCLEOTIDE SEQUENCE [LARGE SCALE GENOMIC DNA]</scope>
    <source>
        <strain evidence="1">12SD80</strain>
    </source>
</reference>
<evidence type="ECO:0000313" key="2">
    <source>
        <dbReference type="Proteomes" id="UP000235392"/>
    </source>
</evidence>
<comment type="caution">
    <text evidence="1">The sequence shown here is derived from an EMBL/GenBank/DDBJ whole genome shotgun (WGS) entry which is preliminary data.</text>
</comment>
<protein>
    <submittedName>
        <fullName evidence="1">Uncharacterized protein</fullName>
    </submittedName>
</protein>